<keyword evidence="6" id="KW-0695">RNA-directed DNA polymerase</keyword>
<evidence type="ECO:0000259" key="7">
    <source>
        <dbReference type="Pfam" id="PF17917"/>
    </source>
</evidence>
<keyword evidence="4" id="KW-0255">Endonuclease</keyword>
<reference evidence="8" key="1">
    <citation type="submission" date="2023-06" db="EMBL/GenBank/DDBJ databases">
        <title>Male Hemibagrus guttatus genome.</title>
        <authorList>
            <person name="Bian C."/>
        </authorList>
    </citation>
    <scope>NUCLEOTIDE SEQUENCE</scope>
    <source>
        <strain evidence="8">Male_cb2023</strain>
        <tissue evidence="8">Muscle</tissue>
    </source>
</reference>
<gene>
    <name evidence="8" type="ORF">QTP70_003298</name>
</gene>
<evidence type="ECO:0000313" key="8">
    <source>
        <dbReference type="EMBL" id="KAK3506006.1"/>
    </source>
</evidence>
<dbReference type="GO" id="GO:0016787">
    <property type="term" value="F:hydrolase activity"/>
    <property type="evidence" value="ECO:0007669"/>
    <property type="project" value="UniProtKB-KW"/>
</dbReference>
<dbReference type="Proteomes" id="UP001274896">
    <property type="component" value="Unassembled WGS sequence"/>
</dbReference>
<accession>A0AAE0PPW2</accession>
<dbReference type="GO" id="GO:0004519">
    <property type="term" value="F:endonuclease activity"/>
    <property type="evidence" value="ECO:0007669"/>
    <property type="project" value="UniProtKB-KW"/>
</dbReference>
<evidence type="ECO:0000256" key="3">
    <source>
        <dbReference type="ARBA" id="ARBA00022722"/>
    </source>
</evidence>
<dbReference type="PANTHER" id="PTHR34072:SF49">
    <property type="entry name" value="RIBONUCLEASE H"/>
    <property type="match status" value="1"/>
</dbReference>
<dbReference type="Pfam" id="PF17917">
    <property type="entry name" value="RT_RNaseH"/>
    <property type="match status" value="1"/>
</dbReference>
<protein>
    <recommendedName>
        <fullName evidence="7">Reverse transcriptase RNase H-like domain-containing protein</fullName>
    </recommendedName>
</protein>
<keyword evidence="1" id="KW-0808">Transferase</keyword>
<dbReference type="SUPFAM" id="SSF56672">
    <property type="entry name" value="DNA/RNA polymerases"/>
    <property type="match status" value="1"/>
</dbReference>
<feature type="non-terminal residue" evidence="8">
    <location>
        <position position="114"/>
    </location>
</feature>
<dbReference type="GO" id="GO:0003964">
    <property type="term" value="F:RNA-directed DNA polymerase activity"/>
    <property type="evidence" value="ECO:0007669"/>
    <property type="project" value="UniProtKB-KW"/>
</dbReference>
<evidence type="ECO:0000313" key="9">
    <source>
        <dbReference type="Proteomes" id="UP001274896"/>
    </source>
</evidence>
<keyword evidence="2" id="KW-0548">Nucleotidyltransferase</keyword>
<evidence type="ECO:0000256" key="5">
    <source>
        <dbReference type="ARBA" id="ARBA00022801"/>
    </source>
</evidence>
<proteinExistence type="predicted"/>
<comment type="caution">
    <text evidence="8">The sequence shown here is derived from an EMBL/GenBank/DDBJ whole genome shotgun (WGS) entry which is preliminary data.</text>
</comment>
<evidence type="ECO:0000256" key="6">
    <source>
        <dbReference type="ARBA" id="ARBA00022918"/>
    </source>
</evidence>
<dbReference type="EMBL" id="JAUCMX010000230">
    <property type="protein sequence ID" value="KAK3506006.1"/>
    <property type="molecule type" value="Genomic_DNA"/>
</dbReference>
<dbReference type="AlphaFoldDB" id="A0AAE0PPW2"/>
<dbReference type="InterPro" id="IPR041373">
    <property type="entry name" value="RT_RNaseH"/>
</dbReference>
<evidence type="ECO:0000256" key="4">
    <source>
        <dbReference type="ARBA" id="ARBA00022759"/>
    </source>
</evidence>
<dbReference type="CDD" id="cd09274">
    <property type="entry name" value="RNase_HI_RT_Ty3"/>
    <property type="match status" value="1"/>
</dbReference>
<organism evidence="8 9">
    <name type="scientific">Hemibagrus guttatus</name>
    <dbReference type="NCBI Taxonomy" id="175788"/>
    <lineage>
        <taxon>Eukaryota</taxon>
        <taxon>Metazoa</taxon>
        <taxon>Chordata</taxon>
        <taxon>Craniata</taxon>
        <taxon>Vertebrata</taxon>
        <taxon>Euteleostomi</taxon>
        <taxon>Actinopterygii</taxon>
        <taxon>Neopterygii</taxon>
        <taxon>Teleostei</taxon>
        <taxon>Ostariophysi</taxon>
        <taxon>Siluriformes</taxon>
        <taxon>Bagridae</taxon>
        <taxon>Hemibagrus</taxon>
    </lineage>
</organism>
<feature type="domain" description="Reverse transcriptase RNase H-like" evidence="7">
    <location>
        <begin position="2"/>
        <end position="62"/>
    </location>
</feature>
<keyword evidence="9" id="KW-1185">Reference proteome</keyword>
<evidence type="ECO:0000256" key="1">
    <source>
        <dbReference type="ARBA" id="ARBA00022679"/>
    </source>
</evidence>
<dbReference type="InterPro" id="IPR043502">
    <property type="entry name" value="DNA/RNA_pol_sf"/>
</dbReference>
<name>A0AAE0PPW2_9TELE</name>
<evidence type="ECO:0000256" key="2">
    <source>
        <dbReference type="ARBA" id="ARBA00022695"/>
    </source>
</evidence>
<dbReference type="PANTHER" id="PTHR34072">
    <property type="entry name" value="ENZYMATIC POLYPROTEIN-RELATED"/>
    <property type="match status" value="1"/>
</dbReference>
<keyword evidence="5" id="KW-0378">Hydrolase</keyword>
<sequence>MSNYSSMKLEFLVLKRAITEKFREYLLGSRCVVFTDNNPLSHLFTAKLGATEQRWVAQLAAFDFEIRYRSGKSNINADVLSRQNPPESGVMGGLIPGTAVPAPLQQVLEAASVE</sequence>
<keyword evidence="3" id="KW-0540">Nuclease</keyword>